<dbReference type="Pfam" id="PF00535">
    <property type="entry name" value="Glycos_transf_2"/>
    <property type="match status" value="1"/>
</dbReference>
<sequence>MNNLSVLIQTHNEERHIADCIVSAKLLTDSLVVVDMESTDKTQEIAIKNGATVVSFPFSHYVEPGREFGLKQIKSEWVFILDADERMTKDLANEIKEIIFQTKHTYFKVPRKNMFGGKKWLTYGGWWPDEQMRLIKLSAFESWPTQIHSTPIIKGEMGYLSEPFEHHFHGNVESMVNKTLVFENIEAELLFNAKKTASPP</sequence>
<evidence type="ECO:0000313" key="2">
    <source>
        <dbReference type="EMBL" id="PIX68553.1"/>
    </source>
</evidence>
<organism evidence="2 3">
    <name type="scientific">Candidatus Roizmanbacteria bacterium CG_4_10_14_3_um_filter_39_13</name>
    <dbReference type="NCBI Taxonomy" id="1974831"/>
    <lineage>
        <taxon>Bacteria</taxon>
        <taxon>Candidatus Roizmaniibacteriota</taxon>
    </lineage>
</organism>
<dbReference type="Proteomes" id="UP000228500">
    <property type="component" value="Unassembled WGS sequence"/>
</dbReference>
<dbReference type="EMBL" id="PFJH01000110">
    <property type="protein sequence ID" value="PIX68553.1"/>
    <property type="molecule type" value="Genomic_DNA"/>
</dbReference>
<dbReference type="InterPro" id="IPR001173">
    <property type="entry name" value="Glyco_trans_2-like"/>
</dbReference>
<dbReference type="SUPFAM" id="SSF53448">
    <property type="entry name" value="Nucleotide-diphospho-sugar transferases"/>
    <property type="match status" value="1"/>
</dbReference>
<dbReference type="PANTHER" id="PTHR43630:SF2">
    <property type="entry name" value="GLYCOSYLTRANSFERASE"/>
    <property type="match status" value="1"/>
</dbReference>
<gene>
    <name evidence="2" type="ORF">COZ40_02665</name>
</gene>
<dbReference type="PANTHER" id="PTHR43630">
    <property type="entry name" value="POLY-BETA-1,6-N-ACETYL-D-GLUCOSAMINE SYNTHASE"/>
    <property type="match status" value="1"/>
</dbReference>
<dbReference type="Gene3D" id="3.90.550.10">
    <property type="entry name" value="Spore Coat Polysaccharide Biosynthesis Protein SpsA, Chain A"/>
    <property type="match status" value="1"/>
</dbReference>
<dbReference type="CDD" id="cd02511">
    <property type="entry name" value="Beta4Glucosyltransferase"/>
    <property type="match status" value="1"/>
</dbReference>
<protein>
    <recommendedName>
        <fullName evidence="1">Glycosyltransferase 2-like domain-containing protein</fullName>
    </recommendedName>
</protein>
<name>A0A2M7LKF2_9BACT</name>
<comment type="caution">
    <text evidence="2">The sequence shown here is derived from an EMBL/GenBank/DDBJ whole genome shotgun (WGS) entry which is preliminary data.</text>
</comment>
<evidence type="ECO:0000313" key="3">
    <source>
        <dbReference type="Proteomes" id="UP000228500"/>
    </source>
</evidence>
<feature type="domain" description="Glycosyltransferase 2-like" evidence="1">
    <location>
        <begin position="5"/>
        <end position="149"/>
    </location>
</feature>
<reference evidence="3" key="1">
    <citation type="submission" date="2017-09" db="EMBL/GenBank/DDBJ databases">
        <title>Depth-based differentiation of microbial function through sediment-hosted aquifers and enrichment of novel symbionts in the deep terrestrial subsurface.</title>
        <authorList>
            <person name="Probst A.J."/>
            <person name="Ladd B."/>
            <person name="Jarett J.K."/>
            <person name="Geller-Mcgrath D.E."/>
            <person name="Sieber C.M.K."/>
            <person name="Emerson J.B."/>
            <person name="Anantharaman K."/>
            <person name="Thomas B.C."/>
            <person name="Malmstrom R."/>
            <person name="Stieglmeier M."/>
            <person name="Klingl A."/>
            <person name="Woyke T."/>
            <person name="Ryan C.M."/>
            <person name="Banfield J.F."/>
        </authorList>
    </citation>
    <scope>NUCLEOTIDE SEQUENCE [LARGE SCALE GENOMIC DNA]</scope>
</reference>
<feature type="non-terminal residue" evidence="2">
    <location>
        <position position="200"/>
    </location>
</feature>
<accession>A0A2M7LKF2</accession>
<dbReference type="AlphaFoldDB" id="A0A2M7LKF2"/>
<proteinExistence type="predicted"/>
<evidence type="ECO:0000259" key="1">
    <source>
        <dbReference type="Pfam" id="PF00535"/>
    </source>
</evidence>
<dbReference type="InterPro" id="IPR029044">
    <property type="entry name" value="Nucleotide-diphossugar_trans"/>
</dbReference>